<evidence type="ECO:0000259" key="12">
    <source>
        <dbReference type="PROSITE" id="PS50157"/>
    </source>
</evidence>
<keyword evidence="5 11" id="KW-0863">Zinc-finger</keyword>
<dbReference type="PROSITE" id="PS50157">
    <property type="entry name" value="ZINC_FINGER_C2H2_2"/>
    <property type="match status" value="35"/>
</dbReference>
<dbReference type="GO" id="GO:0000981">
    <property type="term" value="F:DNA-binding transcription factor activity, RNA polymerase II-specific"/>
    <property type="evidence" value="ECO:0007669"/>
    <property type="project" value="TreeGrafter"/>
</dbReference>
<dbReference type="SMART" id="SM00355">
    <property type="entry name" value="ZnF_C2H2"/>
    <property type="match status" value="37"/>
</dbReference>
<feature type="domain" description="C2H2-type" evidence="12">
    <location>
        <begin position="983"/>
        <end position="1010"/>
    </location>
</feature>
<feature type="domain" description="C2H2-type" evidence="12">
    <location>
        <begin position="1011"/>
        <end position="1038"/>
    </location>
</feature>
<keyword evidence="4" id="KW-0677">Repeat</keyword>
<reference evidence="13" key="1">
    <citation type="submission" date="2020-11" db="EMBL/GenBank/DDBJ databases">
        <authorList>
            <person name="Tran Van P."/>
        </authorList>
    </citation>
    <scope>NUCLEOTIDE SEQUENCE</scope>
</reference>
<keyword evidence="6" id="KW-0862">Zinc</keyword>
<feature type="domain" description="C2H2-type" evidence="12">
    <location>
        <begin position="1234"/>
        <end position="1257"/>
    </location>
</feature>
<organism evidence="13">
    <name type="scientific">Timema poppense</name>
    <name type="common">Walking stick</name>
    <dbReference type="NCBI Taxonomy" id="170557"/>
    <lineage>
        <taxon>Eukaryota</taxon>
        <taxon>Metazoa</taxon>
        <taxon>Ecdysozoa</taxon>
        <taxon>Arthropoda</taxon>
        <taxon>Hexapoda</taxon>
        <taxon>Insecta</taxon>
        <taxon>Pterygota</taxon>
        <taxon>Neoptera</taxon>
        <taxon>Polyneoptera</taxon>
        <taxon>Phasmatodea</taxon>
        <taxon>Timematodea</taxon>
        <taxon>Timematoidea</taxon>
        <taxon>Timematidae</taxon>
        <taxon>Timema</taxon>
    </lineage>
</organism>
<dbReference type="GO" id="GO:0000978">
    <property type="term" value="F:RNA polymerase II cis-regulatory region sequence-specific DNA binding"/>
    <property type="evidence" value="ECO:0007669"/>
    <property type="project" value="TreeGrafter"/>
</dbReference>
<accession>A0A7R9H0L3</accession>
<evidence type="ECO:0000256" key="9">
    <source>
        <dbReference type="ARBA" id="ARBA00023163"/>
    </source>
</evidence>
<dbReference type="FunFam" id="3.30.160.60:FF:000045">
    <property type="entry name" value="ZFP69 zinc finger protein B"/>
    <property type="match status" value="2"/>
</dbReference>
<feature type="domain" description="C2H2-type" evidence="12">
    <location>
        <begin position="727"/>
        <end position="754"/>
    </location>
</feature>
<feature type="domain" description="C2H2-type" evidence="12">
    <location>
        <begin position="1273"/>
        <end position="1300"/>
    </location>
</feature>
<feature type="domain" description="C2H2-type" evidence="12">
    <location>
        <begin position="282"/>
        <end position="309"/>
    </location>
</feature>
<keyword evidence="8" id="KW-0238">DNA-binding</keyword>
<feature type="domain" description="C2H2-type" evidence="12">
    <location>
        <begin position="944"/>
        <end position="969"/>
    </location>
</feature>
<keyword evidence="10" id="KW-0539">Nucleus</keyword>
<feature type="domain" description="C2H2-type" evidence="12">
    <location>
        <begin position="755"/>
        <end position="783"/>
    </location>
</feature>
<dbReference type="FunFam" id="3.30.160.60:FF:000446">
    <property type="entry name" value="Zinc finger protein"/>
    <property type="match status" value="3"/>
</dbReference>
<feature type="domain" description="C2H2-type" evidence="12">
    <location>
        <begin position="1112"/>
        <end position="1140"/>
    </location>
</feature>
<feature type="domain" description="C2H2-type" evidence="12">
    <location>
        <begin position="372"/>
        <end position="399"/>
    </location>
</feature>
<feature type="domain" description="C2H2-type" evidence="12">
    <location>
        <begin position="916"/>
        <end position="943"/>
    </location>
</feature>
<dbReference type="PANTHER" id="PTHR24384">
    <property type="entry name" value="FINGER PUTATIVE TRANSCRIPTION FACTOR FAMILY-RELATED"/>
    <property type="match status" value="1"/>
</dbReference>
<dbReference type="Pfam" id="PF13912">
    <property type="entry name" value="zf-C2H2_6"/>
    <property type="match status" value="2"/>
</dbReference>
<feature type="domain" description="C2H2-type" evidence="12">
    <location>
        <begin position="877"/>
        <end position="900"/>
    </location>
</feature>
<keyword evidence="7" id="KW-0805">Transcription regulation</keyword>
<dbReference type="FunFam" id="3.30.160.60:FF:000557">
    <property type="entry name" value="zinc finger and SCAN domain-containing protein 29"/>
    <property type="match status" value="1"/>
</dbReference>
<sequence length="1415" mass="162040">MTRPSSTEVHVRTACIYPSNVCKKRKDGVKNSMIDSPECGKVSVTKQSLKYHQITHSNLKSHTSLHCGQQFCEVSAVSWNIHTSHGAESDFECNKCIKTFLSKIDHDNHLKTPFLVRPFFYDAYGKPLSDKMTLHSDKTKIWQGTSIFMSMFDANHTLARLASKLSQQARSYAEINTSILMLSCMHVTSAINNSHSLVDFGGTFVQSMRDEGIVCATSVAKPSLKNFLKITTCASTLHVLKTHISLHTGAQPRPCSHCDKAFFFASSLKQHMKQEHGEFLLFKCDVCGKTFNLKCHLKSHNETHNHDKIAPILHICQMCGKTFKKLQSLKIHEKQIHLGVPKQHICECCGAMFHNISKLKLHMLRHTGDRPFTCEACGLRFGTKHRLNNHLVCHSEERPHTCGVCGKTFKRQRNLGMHEQNSHGIFSQGMGKEKVVISFPCQVCDKQFTTKHKLAAHMRNHTGERPFTCETCGREYKTAAGLGFHTKTSHMVWEGKPMSKYIQDAIKKDFPCKICGKVLSSRVGREHHIRTHTGERPYKCKLCELALKTPAQLHAHMQIHSDSKPFPCTYCDKTFRRRPHLVSHLRTHTGEKPYSCDVCGRAFSQKGDMKKHREKIHNMPGMKQMHEKYMFESFKNLEEYGDVRFIVETIYPDTSSSQQEFDETISTIKEESSTAENIKFTPNVCDVAQPDFTQQYSLFHACDKCGKIFLTEKLLKVHLKIHLQEPVKCNLCGRVYKNERVLDTHMSLHKEAKPWPCNYCDKVFIFDSSLQEHIKSDHEPDNSNKTTPNVYTCQICEIKFDKLEELKSHLMSTHKHLAKRHICEFCGAMYHTSNKLKTHLLKHTGEFPFTCEVCGMRFCAKYRLNNHLVCHVDERPHICSVCGWAFKRLRNLRAHEQDSHGIVSQGPGNKKIVANFSCQMCEWQFTSKKRLDSHMSVHTGLKPFPCEICGSAYATPSKLSFHKKTMHSGLTFRKKTLGPKKPFLCSTCGKVLTSNLGLELHMRTHTGERPYECKVCKMAIKTPSQLHGHMQTHSDIRPYTCSICNKSSLAHTNKLKHSCNICHRSYLTRTSLKEHTKNHTQEEIKCGLCGYLLKNEHVLRAHMDIHKEVQPLPCGLCNKVFLFASSLEQHTKYEHETNNPVEIVSVFYTCQICGKSFKNLQNLRMHERQIHLGIPKQHICECCGAMFYSGSKLRLHMLRHTGERPFTCEICGLRFGTKHRLGNHLVCHSEARPHACGVCGKTFKRQRNLGMHEQNSHGVFSQGASKEKVVISFSCQMCKKHFTTKQKLAVHMREHTGERPFRCDICGKVLSSKMGKKNHIRTHTGERPYKCNRCELALKTHAQLYSHLQTHSENKPFSCSYCQKMFRRRPHLVSHLRTHTGEKPYSCTVCDRAFSQKADMRKHMDKIHTILGSSK</sequence>
<feature type="domain" description="C2H2-type" evidence="12">
    <location>
        <begin position="700"/>
        <end position="727"/>
    </location>
</feature>
<keyword evidence="3" id="KW-0479">Metal-binding</keyword>
<feature type="domain" description="C2H2-type" evidence="12">
    <location>
        <begin position="439"/>
        <end position="466"/>
    </location>
</feature>
<dbReference type="SUPFAM" id="SSF57667">
    <property type="entry name" value="beta-beta-alpha zinc fingers"/>
    <property type="match status" value="19"/>
</dbReference>
<dbReference type="FunFam" id="3.30.160.60:FF:002343">
    <property type="entry name" value="Zinc finger protein 33A"/>
    <property type="match status" value="1"/>
</dbReference>
<evidence type="ECO:0000256" key="5">
    <source>
        <dbReference type="ARBA" id="ARBA00022771"/>
    </source>
</evidence>
<feature type="domain" description="C2H2-type" evidence="12">
    <location>
        <begin position="1178"/>
        <end position="1205"/>
    </location>
</feature>
<feature type="domain" description="C2H2-type" evidence="12">
    <location>
        <begin position="1148"/>
        <end position="1176"/>
    </location>
</feature>
<dbReference type="InterPro" id="IPR013087">
    <property type="entry name" value="Znf_C2H2_type"/>
</dbReference>
<feature type="domain" description="C2H2-type" evidence="12">
    <location>
        <begin position="791"/>
        <end position="821"/>
    </location>
</feature>
<dbReference type="Gene3D" id="3.30.160.60">
    <property type="entry name" value="Classic Zinc Finger"/>
    <property type="match status" value="31"/>
</dbReference>
<comment type="similarity">
    <text evidence="2">Belongs to the krueppel C2H2-type zinc-finger protein family.</text>
</comment>
<feature type="domain" description="C2H2-type" evidence="12">
    <location>
        <begin position="1329"/>
        <end position="1356"/>
    </location>
</feature>
<feature type="domain" description="C2H2-type" evidence="12">
    <location>
        <begin position="1385"/>
        <end position="1409"/>
    </location>
</feature>
<dbReference type="FunFam" id="3.30.160.60:FF:001289">
    <property type="entry name" value="Zinc finger protein 574"/>
    <property type="match status" value="1"/>
</dbReference>
<evidence type="ECO:0000256" key="6">
    <source>
        <dbReference type="ARBA" id="ARBA00022833"/>
    </source>
</evidence>
<dbReference type="PROSITE" id="PS00028">
    <property type="entry name" value="ZINC_FINGER_C2H2_1"/>
    <property type="match status" value="35"/>
</dbReference>
<dbReference type="InterPro" id="IPR036236">
    <property type="entry name" value="Znf_C2H2_sf"/>
</dbReference>
<evidence type="ECO:0000256" key="3">
    <source>
        <dbReference type="ARBA" id="ARBA00022723"/>
    </source>
</evidence>
<dbReference type="PANTHER" id="PTHR24384:SF189">
    <property type="entry name" value="C2H2-TYPE DOMAIN-CONTAINING PROTEIN-RELATED"/>
    <property type="match status" value="1"/>
</dbReference>
<protein>
    <recommendedName>
        <fullName evidence="12">C2H2-type domain-containing protein</fullName>
    </recommendedName>
</protein>
<evidence type="ECO:0000256" key="10">
    <source>
        <dbReference type="ARBA" id="ARBA00023242"/>
    </source>
</evidence>
<dbReference type="FunFam" id="3.30.160.60:FF:000072">
    <property type="entry name" value="zinc finger protein 143 isoform X1"/>
    <property type="match status" value="1"/>
</dbReference>
<feature type="domain" description="C2H2-type" evidence="12">
    <location>
        <begin position="849"/>
        <end position="876"/>
    </location>
</feature>
<evidence type="ECO:0000256" key="8">
    <source>
        <dbReference type="ARBA" id="ARBA00023125"/>
    </source>
</evidence>
<dbReference type="GO" id="GO:0008270">
    <property type="term" value="F:zinc ion binding"/>
    <property type="evidence" value="ECO:0007669"/>
    <property type="project" value="UniProtKB-KW"/>
</dbReference>
<feature type="domain" description="C2H2-type" evidence="12">
    <location>
        <begin position="314"/>
        <end position="342"/>
    </location>
</feature>
<comment type="subcellular location">
    <subcellularLocation>
        <location evidence="1">Nucleus</location>
    </subcellularLocation>
</comment>
<feature type="domain" description="C2H2-type" evidence="12">
    <location>
        <begin position="566"/>
        <end position="593"/>
    </location>
</feature>
<dbReference type="EMBL" id="OD002248">
    <property type="protein sequence ID" value="CAD7404671.1"/>
    <property type="molecule type" value="Genomic_DNA"/>
</dbReference>
<feature type="domain" description="C2H2-type" evidence="12">
    <location>
        <begin position="467"/>
        <end position="490"/>
    </location>
</feature>
<feature type="domain" description="C2H2-type" evidence="12">
    <location>
        <begin position="1357"/>
        <end position="1384"/>
    </location>
</feature>
<dbReference type="Pfam" id="PF00096">
    <property type="entry name" value="zf-C2H2"/>
    <property type="match status" value="14"/>
</dbReference>
<evidence type="ECO:0000256" key="1">
    <source>
        <dbReference type="ARBA" id="ARBA00004123"/>
    </source>
</evidence>
<feature type="domain" description="C2H2-type" evidence="12">
    <location>
        <begin position="1084"/>
        <end position="1111"/>
    </location>
</feature>
<feature type="domain" description="C2H2-type" evidence="12">
    <location>
        <begin position="344"/>
        <end position="371"/>
    </location>
</feature>
<evidence type="ECO:0000256" key="4">
    <source>
        <dbReference type="ARBA" id="ARBA00022737"/>
    </source>
</evidence>
<feature type="domain" description="C2H2-type" evidence="12">
    <location>
        <begin position="821"/>
        <end position="848"/>
    </location>
</feature>
<name>A0A7R9H0L3_TIMPO</name>
<keyword evidence="9" id="KW-0804">Transcription</keyword>
<proteinExistence type="inferred from homology"/>
<feature type="domain" description="C2H2-type" evidence="12">
    <location>
        <begin position="594"/>
        <end position="617"/>
    </location>
</feature>
<dbReference type="FunFam" id="3.30.160.60:FF:001370">
    <property type="entry name" value="Zinc finger protein"/>
    <property type="match status" value="1"/>
</dbReference>
<evidence type="ECO:0000256" key="2">
    <source>
        <dbReference type="ARBA" id="ARBA00006991"/>
    </source>
</evidence>
<dbReference type="FunFam" id="3.30.160.60:FF:000100">
    <property type="entry name" value="Zinc finger 45-like"/>
    <property type="match status" value="1"/>
</dbReference>
<dbReference type="GO" id="GO:0005634">
    <property type="term" value="C:nucleus"/>
    <property type="evidence" value="ECO:0007669"/>
    <property type="project" value="UniProtKB-SubCell"/>
</dbReference>
<feature type="domain" description="C2H2-type" evidence="12">
    <location>
        <begin position="1057"/>
        <end position="1084"/>
    </location>
</feature>
<feature type="domain" description="C2H2-type" evidence="12">
    <location>
        <begin position="1301"/>
        <end position="1328"/>
    </location>
</feature>
<evidence type="ECO:0000256" key="11">
    <source>
        <dbReference type="PROSITE-ProRule" id="PRU00042"/>
    </source>
</evidence>
<feature type="domain" description="C2H2-type" evidence="12">
    <location>
        <begin position="253"/>
        <end position="276"/>
    </location>
</feature>
<feature type="domain" description="C2H2-type" evidence="12">
    <location>
        <begin position="1206"/>
        <end position="1233"/>
    </location>
</feature>
<evidence type="ECO:0000313" key="13">
    <source>
        <dbReference type="EMBL" id="CAD7404671.1"/>
    </source>
</evidence>
<feature type="domain" description="C2H2-type" evidence="12">
    <location>
        <begin position="538"/>
        <end position="565"/>
    </location>
</feature>
<evidence type="ECO:0000256" key="7">
    <source>
        <dbReference type="ARBA" id="ARBA00023015"/>
    </source>
</evidence>
<feature type="domain" description="C2H2-type" evidence="12">
    <location>
        <begin position="510"/>
        <end position="537"/>
    </location>
</feature>
<gene>
    <name evidence="13" type="ORF">TPSB3V08_LOCUS4608</name>
</gene>
<dbReference type="InterPro" id="IPR050752">
    <property type="entry name" value="C2H2-ZF_domain"/>
</dbReference>
<feature type="domain" description="C2H2-type" evidence="12">
    <location>
        <begin position="400"/>
        <end position="423"/>
    </location>
</feature>